<reference evidence="2" key="1">
    <citation type="submission" date="2015-08" db="EMBL/GenBank/DDBJ databases">
        <authorList>
            <person name="Babu N.S."/>
            <person name="Beckwith C.J."/>
            <person name="Beseler K.G."/>
            <person name="Brison A."/>
            <person name="Carone J.V."/>
            <person name="Caskin T.P."/>
            <person name="Diamond M."/>
            <person name="Durham M.E."/>
            <person name="Foxe J.M."/>
            <person name="Go M."/>
            <person name="Henderson B.A."/>
            <person name="Jones I.B."/>
            <person name="McGettigan J.A."/>
            <person name="Micheletti S.J."/>
            <person name="Nasrallah M.E."/>
            <person name="Ortiz D."/>
            <person name="Piller C.R."/>
            <person name="Privatt S.R."/>
            <person name="Schneider S.L."/>
            <person name="Sharp S."/>
            <person name="Smith T.C."/>
            <person name="Stanton J.D."/>
            <person name="Ullery H.E."/>
            <person name="Wilson R.J."/>
            <person name="Serrano M.G."/>
            <person name="Buck G."/>
            <person name="Lee V."/>
            <person name="Wang Y."/>
            <person name="Carvalho R."/>
            <person name="Voegtly L."/>
            <person name="Shi R."/>
            <person name="Duckworth R."/>
            <person name="Johnson A."/>
            <person name="Loviza R."/>
            <person name="Walstead R."/>
            <person name="Shah Z."/>
            <person name="Kiflezghi M."/>
            <person name="Wade K."/>
            <person name="Ball S.L."/>
            <person name="Bradley K.W."/>
            <person name="Asai D.J."/>
            <person name="Bowman C.A."/>
            <person name="Russell D.A."/>
            <person name="Pope W.H."/>
            <person name="Jacobs-Sera D."/>
            <person name="Hendrix R.W."/>
            <person name="Hatfull G.F."/>
        </authorList>
    </citation>
    <scope>NUCLEOTIDE SEQUENCE</scope>
</reference>
<accession>A0A2P2C0X0</accession>
<dbReference type="AlphaFoldDB" id="A0A2P2C0X0"/>
<sequence length="84" mass="8965">MRRLVERPTALIASARGRAPHLRAETAELPFLTPPEEGEFSVVGNRRLSTRVDGSATFYALSLGGGDPPFAAAEGQPTEQTRAS</sequence>
<feature type="region of interest" description="Disordered" evidence="1">
    <location>
        <begin position="65"/>
        <end position="84"/>
    </location>
</feature>
<proteinExistence type="predicted"/>
<dbReference type="EMBL" id="CZKA01000022">
    <property type="protein sequence ID" value="CUR55636.1"/>
    <property type="molecule type" value="Genomic_DNA"/>
</dbReference>
<organism evidence="2">
    <name type="scientific">metagenome</name>
    <dbReference type="NCBI Taxonomy" id="256318"/>
    <lineage>
        <taxon>unclassified sequences</taxon>
        <taxon>metagenomes</taxon>
    </lineage>
</organism>
<name>A0A2P2C0X0_9ZZZZ</name>
<evidence type="ECO:0000313" key="2">
    <source>
        <dbReference type="EMBL" id="CUR55636.1"/>
    </source>
</evidence>
<protein>
    <submittedName>
        <fullName evidence="2">Uncharacterized protein</fullName>
    </submittedName>
</protein>
<evidence type="ECO:0000256" key="1">
    <source>
        <dbReference type="SAM" id="MobiDB-lite"/>
    </source>
</evidence>
<gene>
    <name evidence="2" type="ORF">NOCA2290023</name>
</gene>